<evidence type="ECO:0000313" key="1">
    <source>
        <dbReference type="EMBL" id="KAI4370954.1"/>
    </source>
</evidence>
<reference evidence="2" key="1">
    <citation type="journal article" date="2023" name="Front. Plant Sci.">
        <title>Chromosomal-level genome assembly of Melastoma candidum provides insights into trichome evolution.</title>
        <authorList>
            <person name="Zhong Y."/>
            <person name="Wu W."/>
            <person name="Sun C."/>
            <person name="Zou P."/>
            <person name="Liu Y."/>
            <person name="Dai S."/>
            <person name="Zhou R."/>
        </authorList>
    </citation>
    <scope>NUCLEOTIDE SEQUENCE [LARGE SCALE GENOMIC DNA]</scope>
</reference>
<evidence type="ECO:0000313" key="2">
    <source>
        <dbReference type="Proteomes" id="UP001057402"/>
    </source>
</evidence>
<dbReference type="Proteomes" id="UP001057402">
    <property type="component" value="Chromosome 5"/>
</dbReference>
<name>A0ACB9QZU9_9MYRT</name>
<proteinExistence type="predicted"/>
<comment type="caution">
    <text evidence="1">The sequence shown here is derived from an EMBL/GenBank/DDBJ whole genome shotgun (WGS) entry which is preliminary data.</text>
</comment>
<keyword evidence="2" id="KW-1185">Reference proteome</keyword>
<accession>A0ACB9QZU9</accession>
<sequence>MLPTCCPAERLQREPMGRLDAVHCRSRELKKKRGGALKTQICVREYGGRGCASYDELPLLLGSGRFVEGTPGTGCSCGFRKNPKKAGQGCYCTALGAGNLGAPEGTRRRRICGDRGVGLTRETPGKVAVMGNGWEAVVARLKPTDAREAGGGRLRVAVGSSGDLLACWGGVTAGGDARGSKEEDLSLDSKPPGEVSLLLLMERRRRGKPLVCGHRRAEMRRLEASGGVDGNFGCSHRNAGDGLPLLESTGRRRVRFCLAAQVAGWDVVERLGVQGYDVEGVVVIELVVGVLLSFSAEGEDWSWLDHERSLSSSMKLMKLRPALEVSVLAATSSEAGASYDRRYAIFLLLLSFGLLQGGFHFAGHPYLG</sequence>
<protein>
    <submittedName>
        <fullName evidence="1">Uncharacterized protein</fullName>
    </submittedName>
</protein>
<gene>
    <name evidence="1" type="ORF">MLD38_019240</name>
</gene>
<dbReference type="EMBL" id="CM042884">
    <property type="protein sequence ID" value="KAI4370954.1"/>
    <property type="molecule type" value="Genomic_DNA"/>
</dbReference>
<organism evidence="1 2">
    <name type="scientific">Melastoma candidum</name>
    <dbReference type="NCBI Taxonomy" id="119954"/>
    <lineage>
        <taxon>Eukaryota</taxon>
        <taxon>Viridiplantae</taxon>
        <taxon>Streptophyta</taxon>
        <taxon>Embryophyta</taxon>
        <taxon>Tracheophyta</taxon>
        <taxon>Spermatophyta</taxon>
        <taxon>Magnoliopsida</taxon>
        <taxon>eudicotyledons</taxon>
        <taxon>Gunneridae</taxon>
        <taxon>Pentapetalae</taxon>
        <taxon>rosids</taxon>
        <taxon>malvids</taxon>
        <taxon>Myrtales</taxon>
        <taxon>Melastomataceae</taxon>
        <taxon>Melastomatoideae</taxon>
        <taxon>Melastomateae</taxon>
        <taxon>Melastoma</taxon>
    </lineage>
</organism>